<keyword evidence="3" id="KW-1185">Reference proteome</keyword>
<evidence type="ECO:0000313" key="2">
    <source>
        <dbReference type="EMBL" id="KAJ1213277.1"/>
    </source>
</evidence>
<evidence type="ECO:0000256" key="1">
    <source>
        <dbReference type="SAM" id="MobiDB-lite"/>
    </source>
</evidence>
<gene>
    <name evidence="2" type="ORF">NDU88_000915</name>
</gene>
<dbReference type="EMBL" id="JANPWB010000001">
    <property type="protein sequence ID" value="KAJ1213277.1"/>
    <property type="molecule type" value="Genomic_DNA"/>
</dbReference>
<name>A0AAV7WGW3_PLEWA</name>
<feature type="region of interest" description="Disordered" evidence="1">
    <location>
        <begin position="15"/>
        <end position="96"/>
    </location>
</feature>
<reference evidence="2" key="1">
    <citation type="journal article" date="2022" name="bioRxiv">
        <title>Sequencing and chromosome-scale assembly of the giantPleurodeles waltlgenome.</title>
        <authorList>
            <person name="Brown T."/>
            <person name="Elewa A."/>
            <person name="Iarovenko S."/>
            <person name="Subramanian E."/>
            <person name="Araus A.J."/>
            <person name="Petzold A."/>
            <person name="Susuki M."/>
            <person name="Suzuki K.-i.T."/>
            <person name="Hayashi T."/>
            <person name="Toyoda A."/>
            <person name="Oliveira C."/>
            <person name="Osipova E."/>
            <person name="Leigh N.D."/>
            <person name="Simon A."/>
            <person name="Yun M.H."/>
        </authorList>
    </citation>
    <scope>NUCLEOTIDE SEQUENCE</scope>
    <source>
        <strain evidence="2">20211129_DDA</strain>
        <tissue evidence="2">Liver</tissue>
    </source>
</reference>
<proteinExistence type="predicted"/>
<comment type="caution">
    <text evidence="2">The sequence shown here is derived from an EMBL/GenBank/DDBJ whole genome shotgun (WGS) entry which is preliminary data.</text>
</comment>
<evidence type="ECO:0000313" key="3">
    <source>
        <dbReference type="Proteomes" id="UP001066276"/>
    </source>
</evidence>
<sequence length="96" mass="10741">MDRRVLQAMQLLREEGRLNAGSDQHGERSGGRCRAMLPTPQVWRAGGERGRGGGSGAPARGVLEGVVRRPRPLGRRQLRIRPEPRAGWGRTRPWLR</sequence>
<dbReference type="AlphaFoldDB" id="A0AAV7WGW3"/>
<protein>
    <submittedName>
        <fullName evidence="2">Uncharacterized protein</fullName>
    </submittedName>
</protein>
<dbReference type="Proteomes" id="UP001066276">
    <property type="component" value="Chromosome 1_1"/>
</dbReference>
<feature type="compositionally biased region" description="Basic residues" evidence="1">
    <location>
        <begin position="68"/>
        <end position="79"/>
    </location>
</feature>
<organism evidence="2 3">
    <name type="scientific">Pleurodeles waltl</name>
    <name type="common">Iberian ribbed newt</name>
    <dbReference type="NCBI Taxonomy" id="8319"/>
    <lineage>
        <taxon>Eukaryota</taxon>
        <taxon>Metazoa</taxon>
        <taxon>Chordata</taxon>
        <taxon>Craniata</taxon>
        <taxon>Vertebrata</taxon>
        <taxon>Euteleostomi</taxon>
        <taxon>Amphibia</taxon>
        <taxon>Batrachia</taxon>
        <taxon>Caudata</taxon>
        <taxon>Salamandroidea</taxon>
        <taxon>Salamandridae</taxon>
        <taxon>Pleurodelinae</taxon>
        <taxon>Pleurodeles</taxon>
    </lineage>
</organism>
<accession>A0AAV7WGW3</accession>